<dbReference type="Gene3D" id="3.40.50.180">
    <property type="entry name" value="Methylesterase CheB, C-terminal domain"/>
    <property type="match status" value="1"/>
</dbReference>
<dbReference type="InterPro" id="IPR000014">
    <property type="entry name" value="PAS"/>
</dbReference>
<keyword evidence="6" id="KW-0145">Chemotaxis</keyword>
<keyword evidence="6" id="KW-0378">Hydrolase</keyword>
<dbReference type="InterPro" id="IPR022642">
    <property type="entry name" value="CheR_C"/>
</dbReference>
<keyword evidence="5" id="KW-0949">S-adenosyl-L-methionine</keyword>
<dbReference type="SUPFAM" id="SSF53335">
    <property type="entry name" value="S-adenosyl-L-methionine-dependent methyltransferases"/>
    <property type="match status" value="1"/>
</dbReference>
<dbReference type="InterPro" id="IPR022641">
    <property type="entry name" value="CheR_N"/>
</dbReference>
<dbReference type="PROSITE" id="PS50122">
    <property type="entry name" value="CHEB"/>
    <property type="match status" value="1"/>
</dbReference>
<dbReference type="CDD" id="cd00130">
    <property type="entry name" value="PAS"/>
    <property type="match status" value="1"/>
</dbReference>
<dbReference type="InterPro" id="IPR029063">
    <property type="entry name" value="SAM-dependent_MTases_sf"/>
</dbReference>
<dbReference type="PROSITE" id="PS50123">
    <property type="entry name" value="CHER"/>
    <property type="match status" value="1"/>
</dbReference>
<dbReference type="PANTHER" id="PTHR24422">
    <property type="entry name" value="CHEMOTAXIS PROTEIN METHYLTRANSFERASE"/>
    <property type="match status" value="1"/>
</dbReference>
<dbReference type="GO" id="GO:0032259">
    <property type="term" value="P:methylation"/>
    <property type="evidence" value="ECO:0007669"/>
    <property type="project" value="UniProtKB-KW"/>
</dbReference>
<name>A0A364NQQ8_9GAMM</name>
<evidence type="ECO:0000259" key="9">
    <source>
        <dbReference type="PROSITE" id="PS50123"/>
    </source>
</evidence>
<dbReference type="InterPro" id="IPR035909">
    <property type="entry name" value="CheB_C"/>
</dbReference>
<evidence type="ECO:0000256" key="7">
    <source>
        <dbReference type="SAM" id="Coils"/>
    </source>
</evidence>
<feature type="domain" description="CheR-type methyltransferase" evidence="9">
    <location>
        <begin position="220"/>
        <end position="483"/>
    </location>
</feature>
<comment type="caution">
    <text evidence="10">The sequence shown here is derived from an EMBL/GenBank/DDBJ whole genome shotgun (WGS) entry which is preliminary data.</text>
</comment>
<feature type="coiled-coil region" evidence="7">
    <location>
        <begin position="663"/>
        <end position="736"/>
    </location>
</feature>
<evidence type="ECO:0000313" key="11">
    <source>
        <dbReference type="Proteomes" id="UP000250744"/>
    </source>
</evidence>
<dbReference type="Gene3D" id="3.30.450.20">
    <property type="entry name" value="PAS domain"/>
    <property type="match status" value="2"/>
</dbReference>
<keyword evidence="3" id="KW-0489">Methyltransferase</keyword>
<dbReference type="Gene3D" id="1.10.155.10">
    <property type="entry name" value="Chemotaxis receptor methyltransferase CheR, N-terminal domain"/>
    <property type="match status" value="1"/>
</dbReference>
<dbReference type="GO" id="GO:0008984">
    <property type="term" value="F:protein-glutamate methylesterase activity"/>
    <property type="evidence" value="ECO:0007669"/>
    <property type="project" value="InterPro"/>
</dbReference>
<dbReference type="Gene3D" id="3.40.50.150">
    <property type="entry name" value="Vaccinia Virus protein VP39"/>
    <property type="match status" value="1"/>
</dbReference>
<dbReference type="GO" id="GO:0005737">
    <property type="term" value="C:cytoplasm"/>
    <property type="evidence" value="ECO:0007669"/>
    <property type="project" value="InterPro"/>
</dbReference>
<dbReference type="Pfam" id="PF01739">
    <property type="entry name" value="CheR"/>
    <property type="match status" value="1"/>
</dbReference>
<feature type="active site" evidence="6">
    <location>
        <position position="52"/>
    </location>
</feature>
<dbReference type="InterPro" id="IPR000673">
    <property type="entry name" value="Sig_transdc_resp-reg_Me-estase"/>
</dbReference>
<accession>A0A364NQQ8</accession>
<dbReference type="AlphaFoldDB" id="A0A364NQQ8"/>
<evidence type="ECO:0000256" key="3">
    <source>
        <dbReference type="ARBA" id="ARBA00022603"/>
    </source>
</evidence>
<keyword evidence="4" id="KW-0808">Transferase</keyword>
<comment type="catalytic activity">
    <reaction evidence="1">
        <text>L-glutamyl-[protein] + S-adenosyl-L-methionine = [protein]-L-glutamate 5-O-methyl ester + S-adenosyl-L-homocysteine</text>
        <dbReference type="Rhea" id="RHEA:24452"/>
        <dbReference type="Rhea" id="RHEA-COMP:10208"/>
        <dbReference type="Rhea" id="RHEA-COMP:10311"/>
        <dbReference type="ChEBI" id="CHEBI:29973"/>
        <dbReference type="ChEBI" id="CHEBI:57856"/>
        <dbReference type="ChEBI" id="CHEBI:59789"/>
        <dbReference type="ChEBI" id="CHEBI:82795"/>
        <dbReference type="EC" id="2.1.1.80"/>
    </reaction>
</comment>
<sequence>MLELSNKVTQSEPTFNGYVIALGASAGGLEALENFFRNCPVDIGAAFVVIQHLSSDHKSIMKDLLSRHTQMSITVVEQGMLLKENHIFLIPPGKVMSMEGDRFLLTSKSPHVLTLPIDIFFNSMSQRFENRCVAVILSGTGSDGSRGAVAVNAAGGFVVAQEPTEAKFDGMPKSVLATEVVDEVLPVDQLAQRIVEHIANPAAQKTHVSPGQLGTPEDEEEAMEGIMTLLFQSGGIDFRDYKSATFLRRVERRVQVRQVSSFSDYFMLLQEDHTELATLRRELLISVTSFFRDEEAFDALATTVIPELVANADAHSMIRVWSAATSTGEEAYSLAMLFIEEFDRARRWPQLKIFATDVNQHVIELAAAGQYTQAVAAELSVQRLERFFYKTGNSFTVKPELRQCIVFAKHNLLSDPPFTRMDLVTCRNALIYFKPEAQLRAMHRLQYAIRPGGVLFLGSSESINCVAKGFEEINPKLKLFRRNDKALPFVIEGNSLHATRLSSEGGYRGNPAVRSVMGASRELSVLDKSTSVLLDLYAPPSILVNDNHQAVHFFGDLQPFFKVRSGAVSTQINRILPESLVPVAQALLYKASKDWKTLQSDCIHFACAHEGPYRQVRLTVKPVMIDANERLLLLCFESPVVHQTSTLELSGSIDVGAETTARIDALQNELGATRESLQATIEELETSNEELQATNEELMASNEELQSSNEELQSVNEELNTVNAEYQEKVMLLNRLNVDLDTMAKAVGVATVFVDEHLIITRFSPAAVSIFKLREGDVGRPLEEISHRLKHPDIMADFALTLASEQTLEKEVLSEEGSAYLMRVMFYKVPSSAARGVVATFVDISAFQDAERLQSIMDALPEHIAVLEQDGTIAMVNASWKRFANANSEPTLLTTSTGSNYLNVCRKLQQNSKDKTVARAYQGVKGVLEGSIPMFQMIYQCHSPNEKRWFVMNVGLIKGNLELGAVVSHTNISELHQND</sequence>
<reference evidence="10 11" key="1">
    <citation type="submission" date="2018-06" db="EMBL/GenBank/DDBJ databases">
        <title>Nitrincola tibetense sp. nov., isolated from Lake XuguoCo on Tibetan Plateau.</title>
        <authorList>
            <person name="Xing P."/>
        </authorList>
    </citation>
    <scope>NUCLEOTIDE SEQUENCE [LARGE SCALE GENOMIC DNA]</scope>
    <source>
        <strain evidence="11">xg18</strain>
    </source>
</reference>
<dbReference type="EC" id="2.1.1.80" evidence="2"/>
<dbReference type="Pfam" id="PF03705">
    <property type="entry name" value="CheR_N"/>
    <property type="match status" value="1"/>
</dbReference>
<evidence type="ECO:0000256" key="1">
    <source>
        <dbReference type="ARBA" id="ARBA00001541"/>
    </source>
</evidence>
<evidence type="ECO:0000256" key="6">
    <source>
        <dbReference type="PROSITE-ProRule" id="PRU00050"/>
    </source>
</evidence>
<dbReference type="SMART" id="SM00138">
    <property type="entry name" value="MeTrc"/>
    <property type="match status" value="1"/>
</dbReference>
<proteinExistence type="predicted"/>
<organism evidence="10 11">
    <name type="scientific">Nitrincola tibetensis</name>
    <dbReference type="NCBI Taxonomy" id="2219697"/>
    <lineage>
        <taxon>Bacteria</taxon>
        <taxon>Pseudomonadati</taxon>
        <taxon>Pseudomonadota</taxon>
        <taxon>Gammaproteobacteria</taxon>
        <taxon>Oceanospirillales</taxon>
        <taxon>Oceanospirillaceae</taxon>
        <taxon>Nitrincola</taxon>
    </lineage>
</organism>
<dbReference type="SUPFAM" id="SSF55785">
    <property type="entry name" value="PYP-like sensor domain (PAS domain)"/>
    <property type="match status" value="1"/>
</dbReference>
<dbReference type="InterPro" id="IPR036804">
    <property type="entry name" value="CheR_N_sf"/>
</dbReference>
<dbReference type="PANTHER" id="PTHR24422:SF27">
    <property type="entry name" value="PROTEIN-GLUTAMATE O-METHYLTRANSFERASE"/>
    <property type="match status" value="1"/>
</dbReference>
<dbReference type="GO" id="GO:0008983">
    <property type="term" value="F:protein-glutamate O-methyltransferase activity"/>
    <property type="evidence" value="ECO:0007669"/>
    <property type="project" value="UniProtKB-EC"/>
</dbReference>
<dbReference type="OrthoDB" id="9816309at2"/>
<dbReference type="EMBL" id="QKRX01000002">
    <property type="protein sequence ID" value="RAU19227.1"/>
    <property type="molecule type" value="Genomic_DNA"/>
</dbReference>
<dbReference type="GO" id="GO:0000156">
    <property type="term" value="F:phosphorelay response regulator activity"/>
    <property type="evidence" value="ECO:0007669"/>
    <property type="project" value="InterPro"/>
</dbReference>
<dbReference type="InterPro" id="IPR000780">
    <property type="entry name" value="CheR_MeTrfase"/>
</dbReference>
<dbReference type="Proteomes" id="UP000250744">
    <property type="component" value="Unassembled WGS sequence"/>
</dbReference>
<dbReference type="GO" id="GO:0006935">
    <property type="term" value="P:chemotaxis"/>
    <property type="evidence" value="ECO:0007669"/>
    <property type="project" value="UniProtKB-UniRule"/>
</dbReference>
<dbReference type="InterPro" id="IPR035965">
    <property type="entry name" value="PAS-like_dom_sf"/>
</dbReference>
<evidence type="ECO:0000256" key="4">
    <source>
        <dbReference type="ARBA" id="ARBA00022679"/>
    </source>
</evidence>
<dbReference type="SUPFAM" id="SSF47757">
    <property type="entry name" value="Chemotaxis receptor methyltransferase CheR, N-terminal domain"/>
    <property type="match status" value="1"/>
</dbReference>
<evidence type="ECO:0000256" key="2">
    <source>
        <dbReference type="ARBA" id="ARBA00012534"/>
    </source>
</evidence>
<keyword evidence="7" id="KW-0175">Coiled coil</keyword>
<gene>
    <name evidence="10" type="ORF">DN062_02870</name>
</gene>
<dbReference type="SUPFAM" id="SSF52738">
    <property type="entry name" value="Methylesterase CheB, C-terminal domain"/>
    <property type="match status" value="1"/>
</dbReference>
<dbReference type="Pfam" id="PF13596">
    <property type="entry name" value="PAS_10"/>
    <property type="match status" value="1"/>
</dbReference>
<dbReference type="PRINTS" id="PR00996">
    <property type="entry name" value="CHERMTFRASE"/>
</dbReference>
<evidence type="ECO:0000259" key="8">
    <source>
        <dbReference type="PROSITE" id="PS50122"/>
    </source>
</evidence>
<keyword evidence="11" id="KW-1185">Reference proteome</keyword>
<feature type="domain" description="CheB-type methylesterase" evidence="8">
    <location>
        <begin position="13"/>
        <end position="201"/>
    </location>
</feature>
<dbReference type="Pfam" id="PF01339">
    <property type="entry name" value="CheB_methylest"/>
    <property type="match status" value="1"/>
</dbReference>
<protein>
    <recommendedName>
        <fullName evidence="2">protein-glutamate O-methyltransferase</fullName>
        <ecNumber evidence="2">2.1.1.80</ecNumber>
    </recommendedName>
</protein>
<dbReference type="InterPro" id="IPR050903">
    <property type="entry name" value="Bact_Chemotaxis_MeTrfase"/>
</dbReference>
<feature type="active site" evidence="6">
    <location>
        <position position="25"/>
    </location>
</feature>
<dbReference type="CDD" id="cd16434">
    <property type="entry name" value="CheB-CheR_fusion"/>
    <property type="match status" value="1"/>
</dbReference>
<feature type="active site" evidence="6">
    <location>
        <position position="143"/>
    </location>
</feature>
<evidence type="ECO:0000313" key="10">
    <source>
        <dbReference type="EMBL" id="RAU19227.1"/>
    </source>
</evidence>
<evidence type="ECO:0000256" key="5">
    <source>
        <dbReference type="ARBA" id="ARBA00022691"/>
    </source>
</evidence>